<feature type="non-terminal residue" evidence="2">
    <location>
        <position position="77"/>
    </location>
</feature>
<feature type="signal peptide" evidence="1">
    <location>
        <begin position="1"/>
        <end position="16"/>
    </location>
</feature>
<accession>A0ABU6UTD9</accession>
<feature type="chain" id="PRO_5046945226" description="Secreted protein" evidence="1">
    <location>
        <begin position="17"/>
        <end position="77"/>
    </location>
</feature>
<evidence type="ECO:0000313" key="2">
    <source>
        <dbReference type="EMBL" id="MED6164596.1"/>
    </source>
</evidence>
<protein>
    <recommendedName>
        <fullName evidence="4">Secreted protein</fullName>
    </recommendedName>
</protein>
<comment type="caution">
    <text evidence="2">The sequence shown here is derived from an EMBL/GenBank/DDBJ whole genome shotgun (WGS) entry which is preliminary data.</text>
</comment>
<proteinExistence type="predicted"/>
<reference evidence="2 3" key="1">
    <citation type="journal article" date="2023" name="Plants (Basel)">
        <title>Bridging the Gap: Combining Genomics and Transcriptomics Approaches to Understand Stylosanthes scabra, an Orphan Legume from the Brazilian Caatinga.</title>
        <authorList>
            <person name="Ferreira-Neto J.R.C."/>
            <person name="da Silva M.D."/>
            <person name="Binneck E."/>
            <person name="de Melo N.F."/>
            <person name="da Silva R.H."/>
            <person name="de Melo A.L.T.M."/>
            <person name="Pandolfi V."/>
            <person name="Bustamante F.O."/>
            <person name="Brasileiro-Vidal A.C."/>
            <person name="Benko-Iseppon A.M."/>
        </authorList>
    </citation>
    <scope>NUCLEOTIDE SEQUENCE [LARGE SCALE GENOMIC DNA]</scope>
    <source>
        <tissue evidence="2">Leaves</tissue>
    </source>
</reference>
<keyword evidence="1" id="KW-0732">Signal</keyword>
<evidence type="ECO:0000256" key="1">
    <source>
        <dbReference type="SAM" id="SignalP"/>
    </source>
</evidence>
<sequence length="77" mass="7894">MRISELSILFTGIVNSLSVALSSPTAGTLLTTVAGLSPQRCSTVTSSPVSVDACESCSMLSSAKPRSYGKLLARSIS</sequence>
<gene>
    <name evidence="2" type="ORF">PIB30_091689</name>
</gene>
<keyword evidence="3" id="KW-1185">Reference proteome</keyword>
<evidence type="ECO:0000313" key="3">
    <source>
        <dbReference type="Proteomes" id="UP001341840"/>
    </source>
</evidence>
<name>A0ABU6UTD9_9FABA</name>
<evidence type="ECO:0008006" key="4">
    <source>
        <dbReference type="Google" id="ProtNLM"/>
    </source>
</evidence>
<organism evidence="2 3">
    <name type="scientific">Stylosanthes scabra</name>
    <dbReference type="NCBI Taxonomy" id="79078"/>
    <lineage>
        <taxon>Eukaryota</taxon>
        <taxon>Viridiplantae</taxon>
        <taxon>Streptophyta</taxon>
        <taxon>Embryophyta</taxon>
        <taxon>Tracheophyta</taxon>
        <taxon>Spermatophyta</taxon>
        <taxon>Magnoliopsida</taxon>
        <taxon>eudicotyledons</taxon>
        <taxon>Gunneridae</taxon>
        <taxon>Pentapetalae</taxon>
        <taxon>rosids</taxon>
        <taxon>fabids</taxon>
        <taxon>Fabales</taxon>
        <taxon>Fabaceae</taxon>
        <taxon>Papilionoideae</taxon>
        <taxon>50 kb inversion clade</taxon>
        <taxon>dalbergioids sensu lato</taxon>
        <taxon>Dalbergieae</taxon>
        <taxon>Pterocarpus clade</taxon>
        <taxon>Stylosanthes</taxon>
    </lineage>
</organism>
<dbReference type="Proteomes" id="UP001341840">
    <property type="component" value="Unassembled WGS sequence"/>
</dbReference>
<dbReference type="EMBL" id="JASCZI010122675">
    <property type="protein sequence ID" value="MED6164596.1"/>
    <property type="molecule type" value="Genomic_DNA"/>
</dbReference>